<dbReference type="InterPro" id="IPR023346">
    <property type="entry name" value="Lysozyme-like_dom_sf"/>
</dbReference>
<evidence type="ECO:0000256" key="6">
    <source>
        <dbReference type="ARBA" id="ARBA00022676"/>
    </source>
</evidence>
<keyword evidence="9" id="KW-0378">Hydrolase</keyword>
<keyword evidence="22" id="KW-1185">Reference proteome</keyword>
<evidence type="ECO:0000259" key="19">
    <source>
        <dbReference type="Pfam" id="PF00905"/>
    </source>
</evidence>
<evidence type="ECO:0000256" key="9">
    <source>
        <dbReference type="ARBA" id="ARBA00022801"/>
    </source>
</evidence>
<dbReference type="Gene3D" id="1.10.3810.10">
    <property type="entry name" value="Biosynthetic peptidoglycan transglycosylase-like"/>
    <property type="match status" value="1"/>
</dbReference>
<evidence type="ECO:0000256" key="16">
    <source>
        <dbReference type="ARBA" id="ARBA00034000"/>
    </source>
</evidence>
<dbReference type="InterPro" id="IPR001460">
    <property type="entry name" value="PCN-bd_Tpept"/>
</dbReference>
<keyword evidence="10" id="KW-0133">Cell shape</keyword>
<evidence type="ECO:0000256" key="10">
    <source>
        <dbReference type="ARBA" id="ARBA00022960"/>
    </source>
</evidence>
<dbReference type="GO" id="GO:0008955">
    <property type="term" value="F:peptidoglycan glycosyltransferase activity"/>
    <property type="evidence" value="ECO:0007669"/>
    <property type="project" value="UniProtKB-EC"/>
</dbReference>
<dbReference type="InterPro" id="IPR012338">
    <property type="entry name" value="Beta-lactam/transpept-like"/>
</dbReference>
<keyword evidence="15" id="KW-0961">Cell wall biogenesis/degradation</keyword>
<comment type="catalytic activity">
    <reaction evidence="16">
        <text>Preferential cleavage: (Ac)2-L-Lys-D-Ala-|-D-Ala. Also transpeptidation of peptidyl-alanyl moieties that are N-acyl substituents of D-alanine.</text>
        <dbReference type="EC" id="3.4.16.4"/>
    </reaction>
</comment>
<keyword evidence="5" id="KW-0645">Protease</keyword>
<dbReference type="Gene3D" id="3.40.710.10">
    <property type="entry name" value="DD-peptidase/beta-lactamase superfamily"/>
    <property type="match status" value="1"/>
</dbReference>
<keyword evidence="13 18" id="KW-0472">Membrane</keyword>
<evidence type="ECO:0000313" key="22">
    <source>
        <dbReference type="Proteomes" id="UP000752012"/>
    </source>
</evidence>
<evidence type="ECO:0000259" key="20">
    <source>
        <dbReference type="Pfam" id="PF00912"/>
    </source>
</evidence>
<dbReference type="FunFam" id="1.10.3810.10:FF:000001">
    <property type="entry name" value="Penicillin-binding protein 1A"/>
    <property type="match status" value="1"/>
</dbReference>
<evidence type="ECO:0000256" key="4">
    <source>
        <dbReference type="ARBA" id="ARBA00022645"/>
    </source>
</evidence>
<dbReference type="PANTHER" id="PTHR32282:SF32">
    <property type="entry name" value="PENICILLIN-BINDING PROTEIN 2A"/>
    <property type="match status" value="1"/>
</dbReference>
<dbReference type="Pfam" id="PF00905">
    <property type="entry name" value="Transpeptidase"/>
    <property type="match status" value="1"/>
</dbReference>
<keyword evidence="8 18" id="KW-0812">Transmembrane</keyword>
<comment type="caution">
    <text evidence="21">The sequence shown here is derived from an EMBL/GenBank/DDBJ whole genome shotgun (WGS) entry which is preliminary data.</text>
</comment>
<evidence type="ECO:0000256" key="8">
    <source>
        <dbReference type="ARBA" id="ARBA00022692"/>
    </source>
</evidence>
<organism evidence="21 22">
    <name type="scientific">Alkalicoccus luteus</name>
    <dbReference type="NCBI Taxonomy" id="1237094"/>
    <lineage>
        <taxon>Bacteria</taxon>
        <taxon>Bacillati</taxon>
        <taxon>Bacillota</taxon>
        <taxon>Bacilli</taxon>
        <taxon>Bacillales</taxon>
        <taxon>Bacillaceae</taxon>
        <taxon>Alkalicoccus</taxon>
    </lineage>
</organism>
<comment type="similarity">
    <text evidence="1">In the C-terminal section; belongs to the transpeptidase family.</text>
</comment>
<dbReference type="GO" id="GO:0071555">
    <property type="term" value="P:cell wall organization"/>
    <property type="evidence" value="ECO:0007669"/>
    <property type="project" value="UniProtKB-KW"/>
</dbReference>
<dbReference type="SUPFAM" id="SSF56601">
    <property type="entry name" value="beta-lactamase/transpeptidase-like"/>
    <property type="match status" value="1"/>
</dbReference>
<evidence type="ECO:0000256" key="12">
    <source>
        <dbReference type="ARBA" id="ARBA00022989"/>
    </source>
</evidence>
<dbReference type="GO" id="GO:0006508">
    <property type="term" value="P:proteolysis"/>
    <property type="evidence" value="ECO:0007669"/>
    <property type="project" value="UniProtKB-KW"/>
</dbReference>
<evidence type="ECO:0000256" key="7">
    <source>
        <dbReference type="ARBA" id="ARBA00022679"/>
    </source>
</evidence>
<dbReference type="GO" id="GO:0008658">
    <property type="term" value="F:penicillin binding"/>
    <property type="evidence" value="ECO:0007669"/>
    <property type="project" value="InterPro"/>
</dbReference>
<gene>
    <name evidence="21" type="ORF">HCN83_03160</name>
</gene>
<dbReference type="GO" id="GO:0009002">
    <property type="term" value="F:serine-type D-Ala-D-Ala carboxypeptidase activity"/>
    <property type="evidence" value="ECO:0007669"/>
    <property type="project" value="UniProtKB-EC"/>
</dbReference>
<evidence type="ECO:0000256" key="17">
    <source>
        <dbReference type="ARBA" id="ARBA00049902"/>
    </source>
</evidence>
<sequence length="701" mass="77438">MWGRRIAYTIIVLLSTAILAVTGYLGIILFGTYTLDETELIPAETTTVVDQEGNELVRLFEENRETVSIEEIPEHVQHAFIAVEDQRFFEHTGLDFRSIGRALYRDIVTRSAAEGGSTITQQLAKNAFLSPEKSLLRKTEEALIALNLEHRYEKEEILEMYLNRIYFGHGAHGVQAASRLYFDKSIDELEPHEGALLAALPKGPALYSPFADMDQARERRNLVLGLMHRQDYLTAEETVSMQSRTLPEEQHSIASDPAYDTFVDMLLREMETRYGISEEGVLTGGYTITTSLDADLQADLYERLTDDDRYPEQGMQGAGVLLDNETGAVTAVQGGKEYTRKGFNYAASAQQPGSLMKPPAVYAPAMESGDYEPYSLLTDELLSYDGYEPRNFSDTYSGEVTMYEAVKDSLNAPAVWLLNEIGIEQARQVLADFNIESGDEGLSIALGGMQEGISPLQAAAVYRSFADGGMYTEPYLITNAVGRDGEDLEGEQVEEKRVFSEQTAWYMTRMLEAAVTDGTASAGDYSGDLAGKTGTSQNARDIWFAGWTPELSGALWMGGGSNGESSSGTAASLFKEVIGEHAVETAFEKPDNVTELDEPIQLAGTGPLEVDMRAGFLGAEIELSWQEPEDDRVVFHVYRIEDGERELLEEIEGGSSYTLSRQNLFSSHAFQVVPYNPQTRSEGEASDIVEASWNIFSRNGS</sequence>
<reference evidence="21 22" key="1">
    <citation type="submission" date="2020-03" db="EMBL/GenBank/DDBJ databases">
        <title>Assessment of the enzymatic potential of alkaline-tolerant lipase obtained from Bacillus luteus H11 (technogenic soil) for the bioremediation of saline soils contaminated with petroleum substances.</title>
        <authorList>
            <person name="Kalwasinska A."/>
        </authorList>
    </citation>
    <scope>NUCLEOTIDE SEQUENCE [LARGE SCALE GENOMIC DNA]</scope>
    <source>
        <strain evidence="21 22">H11</strain>
    </source>
</reference>
<keyword evidence="3" id="KW-1003">Cell membrane</keyword>
<keyword evidence="6" id="KW-0328">Glycosyltransferase</keyword>
<dbReference type="AlphaFoldDB" id="A0A969PVU3"/>
<evidence type="ECO:0000256" key="3">
    <source>
        <dbReference type="ARBA" id="ARBA00022475"/>
    </source>
</evidence>
<dbReference type="InterPro" id="IPR001264">
    <property type="entry name" value="Glyco_trans_51"/>
</dbReference>
<evidence type="ECO:0000256" key="15">
    <source>
        <dbReference type="ARBA" id="ARBA00023316"/>
    </source>
</evidence>
<dbReference type="PANTHER" id="PTHR32282">
    <property type="entry name" value="BINDING PROTEIN TRANSPEPTIDASE, PUTATIVE-RELATED"/>
    <property type="match status" value="1"/>
</dbReference>
<keyword evidence="11" id="KW-0573">Peptidoglycan synthesis</keyword>
<keyword evidence="14" id="KW-0511">Multifunctional enzyme</keyword>
<dbReference type="InterPro" id="IPR036950">
    <property type="entry name" value="PBP_transglycosylase"/>
</dbReference>
<dbReference type="GO" id="GO:0009252">
    <property type="term" value="P:peptidoglycan biosynthetic process"/>
    <property type="evidence" value="ECO:0007669"/>
    <property type="project" value="UniProtKB-KW"/>
</dbReference>
<feature type="domain" description="Glycosyl transferase family 51" evidence="20">
    <location>
        <begin position="56"/>
        <end position="227"/>
    </location>
</feature>
<dbReference type="Pfam" id="PF00912">
    <property type="entry name" value="Transgly"/>
    <property type="match status" value="1"/>
</dbReference>
<dbReference type="GO" id="GO:0030288">
    <property type="term" value="C:outer membrane-bounded periplasmic space"/>
    <property type="evidence" value="ECO:0007669"/>
    <property type="project" value="TreeGrafter"/>
</dbReference>
<evidence type="ECO:0000256" key="5">
    <source>
        <dbReference type="ARBA" id="ARBA00022670"/>
    </source>
</evidence>
<keyword evidence="4" id="KW-0121">Carboxypeptidase</keyword>
<keyword evidence="12 18" id="KW-1133">Transmembrane helix</keyword>
<evidence type="ECO:0000256" key="2">
    <source>
        <dbReference type="ARBA" id="ARBA00007739"/>
    </source>
</evidence>
<dbReference type="EMBL" id="JAATHJ010000003">
    <property type="protein sequence ID" value="NJP36587.1"/>
    <property type="molecule type" value="Genomic_DNA"/>
</dbReference>
<evidence type="ECO:0000256" key="14">
    <source>
        <dbReference type="ARBA" id="ARBA00023268"/>
    </source>
</evidence>
<protein>
    <submittedName>
        <fullName evidence="21">PBP1A family penicillin-binding protein</fullName>
    </submittedName>
</protein>
<dbReference type="NCBIfam" id="TIGR02074">
    <property type="entry name" value="PBP_1a_fam"/>
    <property type="match status" value="1"/>
</dbReference>
<dbReference type="InterPro" id="IPR050396">
    <property type="entry name" value="Glycosyltr_51/Transpeptidase"/>
</dbReference>
<dbReference type="GO" id="GO:0008360">
    <property type="term" value="P:regulation of cell shape"/>
    <property type="evidence" value="ECO:0007669"/>
    <property type="project" value="UniProtKB-KW"/>
</dbReference>
<evidence type="ECO:0000256" key="18">
    <source>
        <dbReference type="SAM" id="Phobius"/>
    </source>
</evidence>
<feature type="transmembrane region" description="Helical" evidence="18">
    <location>
        <begin position="7"/>
        <end position="33"/>
    </location>
</feature>
<comment type="catalytic activity">
    <reaction evidence="17">
        <text>[GlcNAc-(1-&gt;4)-Mur2Ac(oyl-L-Ala-gamma-D-Glu-L-Lys-D-Ala-D-Ala)](n)-di-trans,octa-cis-undecaprenyl diphosphate + beta-D-GlcNAc-(1-&gt;4)-Mur2Ac(oyl-L-Ala-gamma-D-Glu-L-Lys-D-Ala-D-Ala)-di-trans,octa-cis-undecaprenyl diphosphate = [GlcNAc-(1-&gt;4)-Mur2Ac(oyl-L-Ala-gamma-D-Glu-L-Lys-D-Ala-D-Ala)](n+1)-di-trans,octa-cis-undecaprenyl diphosphate + di-trans,octa-cis-undecaprenyl diphosphate + H(+)</text>
        <dbReference type="Rhea" id="RHEA:23708"/>
        <dbReference type="Rhea" id="RHEA-COMP:9602"/>
        <dbReference type="Rhea" id="RHEA-COMP:9603"/>
        <dbReference type="ChEBI" id="CHEBI:15378"/>
        <dbReference type="ChEBI" id="CHEBI:58405"/>
        <dbReference type="ChEBI" id="CHEBI:60033"/>
        <dbReference type="ChEBI" id="CHEBI:78435"/>
        <dbReference type="EC" id="2.4.99.28"/>
    </reaction>
</comment>
<feature type="domain" description="Penicillin-binding protein transpeptidase" evidence="19">
    <location>
        <begin position="317"/>
        <end position="557"/>
    </location>
</feature>
<evidence type="ECO:0000256" key="11">
    <source>
        <dbReference type="ARBA" id="ARBA00022984"/>
    </source>
</evidence>
<proteinExistence type="inferred from homology"/>
<keyword evidence="7" id="KW-0808">Transferase</keyword>
<evidence type="ECO:0000256" key="1">
    <source>
        <dbReference type="ARBA" id="ARBA00007090"/>
    </source>
</evidence>
<evidence type="ECO:0000256" key="13">
    <source>
        <dbReference type="ARBA" id="ARBA00023136"/>
    </source>
</evidence>
<name>A0A969PVU3_9BACI</name>
<dbReference type="Proteomes" id="UP000752012">
    <property type="component" value="Unassembled WGS sequence"/>
</dbReference>
<dbReference type="SUPFAM" id="SSF53955">
    <property type="entry name" value="Lysozyme-like"/>
    <property type="match status" value="1"/>
</dbReference>
<accession>A0A969PVU3</accession>
<comment type="similarity">
    <text evidence="2">In the N-terminal section; belongs to the glycosyltransferase 51 family.</text>
</comment>
<evidence type="ECO:0000313" key="21">
    <source>
        <dbReference type="EMBL" id="NJP36587.1"/>
    </source>
</evidence>